<comment type="catalytic activity">
    <reaction evidence="3">
        <text>RX + glutathione = an S-substituted glutathione + a halide anion + H(+)</text>
        <dbReference type="Rhea" id="RHEA:16437"/>
        <dbReference type="ChEBI" id="CHEBI:15378"/>
        <dbReference type="ChEBI" id="CHEBI:16042"/>
        <dbReference type="ChEBI" id="CHEBI:17792"/>
        <dbReference type="ChEBI" id="CHEBI:57925"/>
        <dbReference type="ChEBI" id="CHEBI:90779"/>
        <dbReference type="EC" id="2.5.1.18"/>
    </reaction>
</comment>
<evidence type="ECO:0000313" key="6">
    <source>
        <dbReference type="Proteomes" id="UP000887566"/>
    </source>
</evidence>
<dbReference type="Gene3D" id="3.40.30.10">
    <property type="entry name" value="Glutaredoxin"/>
    <property type="match status" value="1"/>
</dbReference>
<keyword evidence="6" id="KW-1185">Reference proteome</keyword>
<dbReference type="InterPro" id="IPR050213">
    <property type="entry name" value="GST_superfamily"/>
</dbReference>
<dbReference type="Pfam" id="PF02798">
    <property type="entry name" value="GST_N"/>
    <property type="match status" value="1"/>
</dbReference>
<dbReference type="CDD" id="cd03192">
    <property type="entry name" value="GST_C_Sigma_like"/>
    <property type="match status" value="1"/>
</dbReference>
<dbReference type="GO" id="GO:0006749">
    <property type="term" value="P:glutathione metabolic process"/>
    <property type="evidence" value="ECO:0007669"/>
    <property type="project" value="TreeGrafter"/>
</dbReference>
<dbReference type="SFLD" id="SFLDG01205">
    <property type="entry name" value="AMPS.1"/>
    <property type="match status" value="1"/>
</dbReference>
<evidence type="ECO:0000256" key="1">
    <source>
        <dbReference type="ARBA" id="ARBA00012452"/>
    </source>
</evidence>
<evidence type="ECO:0000313" key="7">
    <source>
        <dbReference type="WBParaSite" id="PSAMB.scaffold80size84254.g1469.t1"/>
    </source>
</evidence>
<dbReference type="AlphaFoldDB" id="A0A914XHH4"/>
<dbReference type="InterPro" id="IPR010987">
    <property type="entry name" value="Glutathione-S-Trfase_C-like"/>
</dbReference>
<dbReference type="InterPro" id="IPR036249">
    <property type="entry name" value="Thioredoxin-like_sf"/>
</dbReference>
<dbReference type="Pfam" id="PF14497">
    <property type="entry name" value="GST_C_3"/>
    <property type="match status" value="1"/>
</dbReference>
<sequence length="206" mass="23536">MPQTPHYKLTYFNIHGLAEPIRLIFAQAGEKYEDERLDDAAWQERKQSTPNGQLPLLEVDGKVLPQSKAISTYLAKQFGLNGQDDWEAAQIQAAIAGLDDVKTQARTYREENIPKKAELFQKLEHDVLLPYLNRLEKVLAENGTGYFVGSHVTQADLHLFDYLKRFNDSGLISPALKKMPNLVKFIDTIGNLPKIKEWLEHRPKTH</sequence>
<dbReference type="FunFam" id="3.40.30.10:FF:000035">
    <property type="entry name" value="hematopoietic prostaglandin D synthase"/>
    <property type="match status" value="1"/>
</dbReference>
<proteinExistence type="predicted"/>
<feature type="domain" description="GST C-terminal" evidence="5">
    <location>
        <begin position="84"/>
        <end position="206"/>
    </location>
</feature>
<reference evidence="7" key="1">
    <citation type="submission" date="2022-11" db="UniProtKB">
        <authorList>
            <consortium name="WormBaseParasite"/>
        </authorList>
    </citation>
    <scope>IDENTIFICATION</scope>
</reference>
<dbReference type="SUPFAM" id="SSF52833">
    <property type="entry name" value="Thioredoxin-like"/>
    <property type="match status" value="1"/>
</dbReference>
<dbReference type="WBParaSite" id="PSAMB.scaffold80size84254.g1469.t1">
    <property type="protein sequence ID" value="PSAMB.scaffold80size84254.g1469.t1"/>
    <property type="gene ID" value="PSAMB.scaffold80size84254.g1469"/>
</dbReference>
<dbReference type="Proteomes" id="UP000887566">
    <property type="component" value="Unplaced"/>
</dbReference>
<organism evidence="6 7">
    <name type="scientific">Plectus sambesii</name>
    <dbReference type="NCBI Taxonomy" id="2011161"/>
    <lineage>
        <taxon>Eukaryota</taxon>
        <taxon>Metazoa</taxon>
        <taxon>Ecdysozoa</taxon>
        <taxon>Nematoda</taxon>
        <taxon>Chromadorea</taxon>
        <taxon>Plectida</taxon>
        <taxon>Plectina</taxon>
        <taxon>Plectoidea</taxon>
        <taxon>Plectidae</taxon>
        <taxon>Plectus</taxon>
    </lineage>
</organism>
<dbReference type="Gene3D" id="1.20.1050.10">
    <property type="match status" value="1"/>
</dbReference>
<evidence type="ECO:0000259" key="5">
    <source>
        <dbReference type="PROSITE" id="PS50405"/>
    </source>
</evidence>
<dbReference type="GO" id="GO:0004364">
    <property type="term" value="F:glutathione transferase activity"/>
    <property type="evidence" value="ECO:0007669"/>
    <property type="project" value="UniProtKB-EC"/>
</dbReference>
<dbReference type="GO" id="GO:0004602">
    <property type="term" value="F:glutathione peroxidase activity"/>
    <property type="evidence" value="ECO:0007669"/>
    <property type="project" value="UniProtKB-ARBA"/>
</dbReference>
<dbReference type="SUPFAM" id="SSF47616">
    <property type="entry name" value="GST C-terminal domain-like"/>
    <property type="match status" value="1"/>
</dbReference>
<dbReference type="PROSITE" id="PS50405">
    <property type="entry name" value="GST_CTER"/>
    <property type="match status" value="1"/>
</dbReference>
<dbReference type="EC" id="2.5.1.18" evidence="1"/>
<dbReference type="InterPro" id="IPR004045">
    <property type="entry name" value="Glutathione_S-Trfase_N"/>
</dbReference>
<accession>A0A914XHH4</accession>
<dbReference type="PANTHER" id="PTHR11571">
    <property type="entry name" value="GLUTATHIONE S-TRANSFERASE"/>
    <property type="match status" value="1"/>
</dbReference>
<keyword evidence="2" id="KW-0808">Transferase</keyword>
<feature type="domain" description="GST N-terminal" evidence="4">
    <location>
        <begin position="5"/>
        <end position="82"/>
    </location>
</feature>
<dbReference type="InterPro" id="IPR004046">
    <property type="entry name" value="GST_C"/>
</dbReference>
<dbReference type="PANTHER" id="PTHR11571:SF150">
    <property type="entry name" value="GLUTATHIONE S-TRANSFERASE"/>
    <property type="match status" value="1"/>
</dbReference>
<dbReference type="PROSITE" id="PS50404">
    <property type="entry name" value="GST_NTER"/>
    <property type="match status" value="1"/>
</dbReference>
<evidence type="ECO:0000256" key="3">
    <source>
        <dbReference type="ARBA" id="ARBA00047960"/>
    </source>
</evidence>
<dbReference type="InterPro" id="IPR036282">
    <property type="entry name" value="Glutathione-S-Trfase_C_sf"/>
</dbReference>
<dbReference type="FunFam" id="1.20.1050.10:FF:000030">
    <property type="entry name" value="Glutathione S-transferase S1"/>
    <property type="match status" value="1"/>
</dbReference>
<evidence type="ECO:0000256" key="2">
    <source>
        <dbReference type="ARBA" id="ARBA00022679"/>
    </source>
</evidence>
<protein>
    <recommendedName>
        <fullName evidence="1">glutathione transferase</fullName>
        <ecNumber evidence="1">2.5.1.18</ecNumber>
    </recommendedName>
</protein>
<dbReference type="InterPro" id="IPR040079">
    <property type="entry name" value="Glutathione_S-Trfase"/>
</dbReference>
<dbReference type="CDD" id="cd03039">
    <property type="entry name" value="GST_N_Sigma_like"/>
    <property type="match status" value="1"/>
</dbReference>
<dbReference type="SFLD" id="SFLDS00019">
    <property type="entry name" value="Glutathione_Transferase_(cytos"/>
    <property type="match status" value="1"/>
</dbReference>
<name>A0A914XHH4_9BILA</name>
<dbReference type="SFLD" id="SFLDG00363">
    <property type="entry name" value="AMPS_(cytGST):_Alpha-__Mu-__Pi"/>
    <property type="match status" value="1"/>
</dbReference>
<evidence type="ECO:0000259" key="4">
    <source>
        <dbReference type="PROSITE" id="PS50404"/>
    </source>
</evidence>